<protein>
    <submittedName>
        <fullName evidence="2">Uncharacterized protein</fullName>
    </submittedName>
</protein>
<feature type="region of interest" description="Disordered" evidence="1">
    <location>
        <begin position="34"/>
        <end position="76"/>
    </location>
</feature>
<evidence type="ECO:0000313" key="2">
    <source>
        <dbReference type="EMBL" id="MDF9748426.1"/>
    </source>
</evidence>
<dbReference type="RefSeq" id="WP_277525133.1">
    <property type="nucleotide sequence ID" value="NZ_JAMQOT010000015.1"/>
</dbReference>
<gene>
    <name evidence="2" type="ORF">NDI89_22945</name>
</gene>
<proteinExistence type="predicted"/>
<sequence length="76" mass="8350">MTESDSNDVQIYACPSPDDCPFTGTADELLEHVNSEHSGEYRQDNWPDTPAGRAGRPVVEPDDEDDVDDQRGDPDG</sequence>
<evidence type="ECO:0000256" key="1">
    <source>
        <dbReference type="SAM" id="MobiDB-lite"/>
    </source>
</evidence>
<dbReference type="Proteomes" id="UP001154061">
    <property type="component" value="Unassembled WGS sequence"/>
</dbReference>
<organism evidence="2 3">
    <name type="scientific">Natrinema salsiterrestre</name>
    <dbReference type="NCBI Taxonomy" id="2950540"/>
    <lineage>
        <taxon>Archaea</taxon>
        <taxon>Methanobacteriati</taxon>
        <taxon>Methanobacteriota</taxon>
        <taxon>Stenosarchaea group</taxon>
        <taxon>Halobacteria</taxon>
        <taxon>Halobacteriales</taxon>
        <taxon>Natrialbaceae</taxon>
        <taxon>Natrinema</taxon>
    </lineage>
</organism>
<feature type="compositionally biased region" description="Basic and acidic residues" evidence="1">
    <location>
        <begin position="34"/>
        <end position="45"/>
    </location>
</feature>
<keyword evidence="3" id="KW-1185">Reference proteome</keyword>
<reference evidence="2" key="1">
    <citation type="submission" date="2022-06" db="EMBL/GenBank/DDBJ databases">
        <title>Natrinema sp. a new haloarchaeum isolate from saline soil.</title>
        <authorList>
            <person name="Strakova D."/>
            <person name="Galisteo C."/>
            <person name="Sanchez-Porro C."/>
            <person name="Ventosa A."/>
        </authorList>
    </citation>
    <scope>NUCLEOTIDE SEQUENCE</scope>
    <source>
        <strain evidence="2">S1CR25-10</strain>
    </source>
</reference>
<dbReference type="AlphaFoldDB" id="A0A9Q4Q4C2"/>
<name>A0A9Q4Q4C2_9EURY</name>
<accession>A0A9Q4Q4C2</accession>
<dbReference type="EMBL" id="JAMQOT010000015">
    <property type="protein sequence ID" value="MDF9748426.1"/>
    <property type="molecule type" value="Genomic_DNA"/>
</dbReference>
<comment type="caution">
    <text evidence="2">The sequence shown here is derived from an EMBL/GenBank/DDBJ whole genome shotgun (WGS) entry which is preliminary data.</text>
</comment>
<evidence type="ECO:0000313" key="3">
    <source>
        <dbReference type="Proteomes" id="UP001154061"/>
    </source>
</evidence>